<dbReference type="GO" id="GO:0005743">
    <property type="term" value="C:mitochondrial inner membrane"/>
    <property type="evidence" value="ECO:0007669"/>
    <property type="project" value="UniProtKB-SubCell"/>
</dbReference>
<evidence type="ECO:0000313" key="13">
    <source>
        <dbReference type="EMBL" id="EPE36103.1"/>
    </source>
</evidence>
<dbReference type="PRINTS" id="PR00926">
    <property type="entry name" value="MITOCARRIER"/>
</dbReference>
<comment type="similarity">
    <text evidence="2 11">Belongs to the mitochondrial carrier (TC 2.A.29) family.</text>
</comment>
<reference evidence="13 14" key="1">
    <citation type="journal article" date="2013" name="BMC Genomics">
        <title>Genomics-driven discovery of the pneumocandin biosynthetic gene cluster in the fungus Glarea lozoyensis.</title>
        <authorList>
            <person name="Chen L."/>
            <person name="Yue Q."/>
            <person name="Zhang X."/>
            <person name="Xiang M."/>
            <person name="Wang C."/>
            <person name="Li S."/>
            <person name="Che Y."/>
            <person name="Ortiz-Lopez F.J."/>
            <person name="Bills G.F."/>
            <person name="Liu X."/>
            <person name="An Z."/>
        </authorList>
    </citation>
    <scope>NUCLEOTIDE SEQUENCE [LARGE SCALE GENOMIC DNA]</scope>
    <source>
        <strain evidence="14">ATCC 20868 / MF5171</strain>
    </source>
</reference>
<dbReference type="Proteomes" id="UP000016922">
    <property type="component" value="Unassembled WGS sequence"/>
</dbReference>
<dbReference type="AlphaFoldDB" id="S3ECS0"/>
<feature type="transmembrane region" description="Helical" evidence="12">
    <location>
        <begin position="12"/>
        <end position="31"/>
    </location>
</feature>
<protein>
    <submittedName>
        <fullName evidence="13">Mitochondrial carrier</fullName>
    </submittedName>
</protein>
<evidence type="ECO:0000256" key="10">
    <source>
        <dbReference type="PROSITE-ProRule" id="PRU00282"/>
    </source>
</evidence>
<keyword evidence="8" id="KW-0496">Mitochondrion</keyword>
<evidence type="ECO:0000313" key="14">
    <source>
        <dbReference type="Proteomes" id="UP000016922"/>
    </source>
</evidence>
<name>S3ECS0_GLAL2</name>
<dbReference type="EMBL" id="KE145353">
    <property type="protein sequence ID" value="EPE36103.1"/>
    <property type="molecule type" value="Genomic_DNA"/>
</dbReference>
<sequence>MAGQSKEALIPPWGLAVAGATGAVIANALVYPLDIVKTRLQVQVKRKATDAPATGPEDIHYTSTWHAITKIVDDDGILGLYNGINGALLGVASTNFAYFYWYSVVRTLYLARQTVPTPPSTAIELSLGAAAGAVAQLFTIPIAVVTTRQQTQSKIDRKGMLDTAREVIHSEDGWTGLWRGLKASLVLVVNPAITYGAYQRLREVIFPGKLNLRPGEAFLLGALSKSLATIATQPLIVAKVGLQSKPPPSRAGKPFKSFIEVMRFIIQNEGLLGLFKGIGPQISKGLIVQGLLMMTKERMELMFVLLFRYLRKLRSEQLQKAADIAASKAKQALPLLVKTSRTLELSRLTSISHNRHNGEIQELVPTQPVEEGSPKRVILPPRERIYKLRASNASDHDDASYSVGNKLTCLSFQYQEAKDLKISISQRHRPKVPKKSQTCATWHNEGIEGIEGGQAGVGVKITINFLSSGSLDAVAVLAWFRFTGGRWIVDNRRKALKEQ</sequence>
<dbReference type="GO" id="GO:0015217">
    <property type="term" value="F:ADP transmembrane transporter activity"/>
    <property type="evidence" value="ECO:0007669"/>
    <property type="project" value="TreeGrafter"/>
</dbReference>
<feature type="repeat" description="Solcar" evidence="10">
    <location>
        <begin position="212"/>
        <end position="302"/>
    </location>
</feature>
<dbReference type="PROSITE" id="PS50920">
    <property type="entry name" value="SOLCAR"/>
    <property type="match status" value="3"/>
</dbReference>
<dbReference type="PANTHER" id="PTHR45939:SF1">
    <property type="entry name" value="MITOCHONDRIAL THIAMINE PYROPHOSPHATE CARRIER 1-RELATED"/>
    <property type="match status" value="1"/>
</dbReference>
<evidence type="ECO:0000256" key="1">
    <source>
        <dbReference type="ARBA" id="ARBA00004448"/>
    </source>
</evidence>
<organism evidence="13 14">
    <name type="scientific">Glarea lozoyensis (strain ATCC 20868 / MF5171)</name>
    <dbReference type="NCBI Taxonomy" id="1116229"/>
    <lineage>
        <taxon>Eukaryota</taxon>
        <taxon>Fungi</taxon>
        <taxon>Dikarya</taxon>
        <taxon>Ascomycota</taxon>
        <taxon>Pezizomycotina</taxon>
        <taxon>Leotiomycetes</taxon>
        <taxon>Helotiales</taxon>
        <taxon>Helotiaceae</taxon>
        <taxon>Glarea</taxon>
    </lineage>
</organism>
<dbReference type="RefSeq" id="XP_008076921.1">
    <property type="nucleotide sequence ID" value="XM_008078730.1"/>
</dbReference>
<keyword evidence="5" id="KW-0677">Repeat</keyword>
<dbReference type="Pfam" id="PF00153">
    <property type="entry name" value="Mito_carr"/>
    <property type="match status" value="3"/>
</dbReference>
<evidence type="ECO:0000256" key="4">
    <source>
        <dbReference type="ARBA" id="ARBA00022692"/>
    </source>
</evidence>
<dbReference type="PANTHER" id="PTHR45939">
    <property type="entry name" value="PEROXISOMAL MEMBRANE PROTEIN PMP34-RELATED"/>
    <property type="match status" value="1"/>
</dbReference>
<evidence type="ECO:0000256" key="9">
    <source>
        <dbReference type="ARBA" id="ARBA00023136"/>
    </source>
</evidence>
<dbReference type="InterPro" id="IPR052217">
    <property type="entry name" value="Mito/Peroxisomal_Carrier"/>
</dbReference>
<dbReference type="STRING" id="1116229.S3ECS0"/>
<dbReference type="eggNOG" id="KOG0769">
    <property type="taxonomic scope" value="Eukaryota"/>
</dbReference>
<keyword evidence="9 10" id="KW-0472">Membrane</keyword>
<dbReference type="Gene3D" id="1.50.40.10">
    <property type="entry name" value="Mitochondrial carrier domain"/>
    <property type="match status" value="1"/>
</dbReference>
<feature type="transmembrane region" description="Helical" evidence="12">
    <location>
        <begin position="122"/>
        <end position="145"/>
    </location>
</feature>
<evidence type="ECO:0000256" key="7">
    <source>
        <dbReference type="ARBA" id="ARBA00022989"/>
    </source>
</evidence>
<dbReference type="KEGG" id="glz:GLAREA_05441"/>
<dbReference type="OrthoDB" id="446044at2759"/>
<evidence type="ECO:0000256" key="11">
    <source>
        <dbReference type="RuleBase" id="RU000488"/>
    </source>
</evidence>
<dbReference type="SUPFAM" id="SSF103506">
    <property type="entry name" value="Mitochondrial carrier"/>
    <property type="match status" value="1"/>
</dbReference>
<evidence type="ECO:0000256" key="8">
    <source>
        <dbReference type="ARBA" id="ARBA00023128"/>
    </source>
</evidence>
<dbReference type="InterPro" id="IPR023395">
    <property type="entry name" value="MCP_dom_sf"/>
</dbReference>
<feature type="repeat" description="Solcar" evidence="10">
    <location>
        <begin position="119"/>
        <end position="204"/>
    </location>
</feature>
<evidence type="ECO:0000256" key="3">
    <source>
        <dbReference type="ARBA" id="ARBA00022448"/>
    </source>
</evidence>
<evidence type="ECO:0000256" key="5">
    <source>
        <dbReference type="ARBA" id="ARBA00022737"/>
    </source>
</evidence>
<feature type="repeat" description="Solcar" evidence="10">
    <location>
        <begin position="10"/>
        <end position="108"/>
    </location>
</feature>
<dbReference type="InterPro" id="IPR018108">
    <property type="entry name" value="MCP_transmembrane"/>
</dbReference>
<evidence type="ECO:0000256" key="12">
    <source>
        <dbReference type="SAM" id="Phobius"/>
    </source>
</evidence>
<keyword evidence="4 10" id="KW-0812">Transmembrane</keyword>
<dbReference type="InterPro" id="IPR002067">
    <property type="entry name" value="MCP"/>
</dbReference>
<keyword evidence="3 11" id="KW-0813">Transport</keyword>
<proteinExistence type="inferred from homology"/>
<keyword evidence="7 12" id="KW-1133">Transmembrane helix</keyword>
<evidence type="ECO:0000256" key="2">
    <source>
        <dbReference type="ARBA" id="ARBA00006375"/>
    </source>
</evidence>
<dbReference type="HOGENOM" id="CLU_015166_6_3_1"/>
<accession>S3ECS0</accession>
<feature type="transmembrane region" description="Helical" evidence="12">
    <location>
        <begin position="80"/>
        <end position="102"/>
    </location>
</feature>
<keyword evidence="14" id="KW-1185">Reference proteome</keyword>
<comment type="subcellular location">
    <subcellularLocation>
        <location evidence="1">Mitochondrion inner membrane</location>
        <topology evidence="1">Multi-pass membrane protein</topology>
    </subcellularLocation>
</comment>
<gene>
    <name evidence="13" type="ORF">GLAREA_05441</name>
</gene>
<keyword evidence="6" id="KW-0999">Mitochondrion inner membrane</keyword>
<dbReference type="GeneID" id="19464495"/>
<evidence type="ECO:0000256" key="6">
    <source>
        <dbReference type="ARBA" id="ARBA00022792"/>
    </source>
</evidence>